<evidence type="ECO:0000313" key="3">
    <source>
        <dbReference type="Proteomes" id="UP001163046"/>
    </source>
</evidence>
<evidence type="ECO:0000256" key="1">
    <source>
        <dbReference type="SAM" id="MobiDB-lite"/>
    </source>
</evidence>
<dbReference type="AlphaFoldDB" id="A0A9W9ZJP3"/>
<dbReference type="Proteomes" id="UP001163046">
    <property type="component" value="Unassembled WGS sequence"/>
</dbReference>
<name>A0A9W9ZJP3_9CNID</name>
<reference evidence="2" key="1">
    <citation type="submission" date="2023-01" db="EMBL/GenBank/DDBJ databases">
        <title>Genome assembly of the deep-sea coral Lophelia pertusa.</title>
        <authorList>
            <person name="Herrera S."/>
            <person name="Cordes E."/>
        </authorList>
    </citation>
    <scope>NUCLEOTIDE SEQUENCE</scope>
    <source>
        <strain evidence="2">USNM1676648</strain>
        <tissue evidence="2">Polyp</tissue>
    </source>
</reference>
<feature type="compositionally biased region" description="Basic residues" evidence="1">
    <location>
        <begin position="42"/>
        <end position="52"/>
    </location>
</feature>
<proteinExistence type="predicted"/>
<evidence type="ECO:0000313" key="2">
    <source>
        <dbReference type="EMBL" id="KAJ7381219.1"/>
    </source>
</evidence>
<gene>
    <name evidence="2" type="ORF">OS493_001335</name>
</gene>
<comment type="caution">
    <text evidence="2">The sequence shown here is derived from an EMBL/GenBank/DDBJ whole genome shotgun (WGS) entry which is preliminary data.</text>
</comment>
<sequence length="190" mass="21201">MANAVKKSIGDAGFDEIFCRTVVTDQRDPVDNKKVSRTQKAATKKLCLKKTRQQQEERRSQPPGSPKPALGNQQKVKYCPNFGAVDGGSWTMLTTSIWILEPDGFFLKGGVTQTSQAANSVSSNVKQAGHPRRCAGEDKDWICRGDENAFHSLDGLRTHINATHLPKRFSYSKQNIEVENKETDKQNFEC</sequence>
<organism evidence="2 3">
    <name type="scientific">Desmophyllum pertusum</name>
    <dbReference type="NCBI Taxonomy" id="174260"/>
    <lineage>
        <taxon>Eukaryota</taxon>
        <taxon>Metazoa</taxon>
        <taxon>Cnidaria</taxon>
        <taxon>Anthozoa</taxon>
        <taxon>Hexacorallia</taxon>
        <taxon>Scleractinia</taxon>
        <taxon>Caryophylliina</taxon>
        <taxon>Caryophylliidae</taxon>
        <taxon>Desmophyllum</taxon>
    </lineage>
</organism>
<protein>
    <submittedName>
        <fullName evidence="2">Uncharacterized protein</fullName>
    </submittedName>
</protein>
<keyword evidence="3" id="KW-1185">Reference proteome</keyword>
<accession>A0A9W9ZJP3</accession>
<dbReference type="EMBL" id="MU826350">
    <property type="protein sequence ID" value="KAJ7381219.1"/>
    <property type="molecule type" value="Genomic_DNA"/>
</dbReference>
<feature type="region of interest" description="Disordered" evidence="1">
    <location>
        <begin position="28"/>
        <end position="73"/>
    </location>
</feature>